<comment type="caution">
    <text evidence="2">The sequence shown here is derived from an EMBL/GenBank/DDBJ whole genome shotgun (WGS) entry which is preliminary data.</text>
</comment>
<protein>
    <recommendedName>
        <fullName evidence="4">Carboxypeptidase regulatory-like domain-containing protein</fullName>
    </recommendedName>
</protein>
<evidence type="ECO:0000256" key="1">
    <source>
        <dbReference type="SAM" id="SignalP"/>
    </source>
</evidence>
<evidence type="ECO:0008006" key="4">
    <source>
        <dbReference type="Google" id="ProtNLM"/>
    </source>
</evidence>
<reference evidence="2 3" key="1">
    <citation type="submission" date="2016-03" db="EMBL/GenBank/DDBJ databases">
        <title>Draft genome sequence of Paenibacillus antarcticus CECT 5836.</title>
        <authorList>
            <person name="Shin S.-K."/>
            <person name="Yi H."/>
        </authorList>
    </citation>
    <scope>NUCLEOTIDE SEQUENCE [LARGE SCALE GENOMIC DNA]</scope>
    <source>
        <strain evidence="2 3">CECT 5836</strain>
    </source>
</reference>
<name>A0A168J9G4_9BACL</name>
<dbReference type="EMBL" id="LVJI01000054">
    <property type="protein sequence ID" value="OAB40325.1"/>
    <property type="molecule type" value="Genomic_DNA"/>
</dbReference>
<organism evidence="2 3">
    <name type="scientific">Paenibacillus antarcticus</name>
    <dbReference type="NCBI Taxonomy" id="253703"/>
    <lineage>
        <taxon>Bacteria</taxon>
        <taxon>Bacillati</taxon>
        <taxon>Bacillota</taxon>
        <taxon>Bacilli</taxon>
        <taxon>Bacillales</taxon>
        <taxon>Paenibacillaceae</taxon>
        <taxon>Paenibacillus</taxon>
    </lineage>
</organism>
<proteinExistence type="predicted"/>
<accession>A0A168J9G4</accession>
<sequence>MKKRALSLLVMILLVFTVVPLASAASTSDVSIQITGQGTLSFSGNLTGGNPGVYGPEGTFKVTNSSGQVVFTEYRASSISPGYFSFKVSNLPYDTYTVNGKAATPNTQINFYQPSF</sequence>
<keyword evidence="3" id="KW-1185">Reference proteome</keyword>
<gene>
    <name evidence="2" type="ORF">PBAT_23765</name>
</gene>
<feature type="chain" id="PRO_5007898110" description="Carboxypeptidase regulatory-like domain-containing protein" evidence="1">
    <location>
        <begin position="25"/>
        <end position="116"/>
    </location>
</feature>
<dbReference type="OrthoDB" id="2620535at2"/>
<dbReference type="RefSeq" id="WP_068653128.1">
    <property type="nucleotide sequence ID" value="NZ_CP043611.1"/>
</dbReference>
<dbReference type="AlphaFoldDB" id="A0A168J9G4"/>
<dbReference type="Proteomes" id="UP000077355">
    <property type="component" value="Unassembled WGS sequence"/>
</dbReference>
<feature type="signal peptide" evidence="1">
    <location>
        <begin position="1"/>
        <end position="24"/>
    </location>
</feature>
<evidence type="ECO:0000313" key="3">
    <source>
        <dbReference type="Proteomes" id="UP000077355"/>
    </source>
</evidence>
<evidence type="ECO:0000313" key="2">
    <source>
        <dbReference type="EMBL" id="OAB40325.1"/>
    </source>
</evidence>
<keyword evidence="1" id="KW-0732">Signal</keyword>